<keyword evidence="1" id="KW-0226">DNA condensation</keyword>
<sequence length="94" mass="10239">MQKTDFIKAVAEKAGVSQKDTKLVVDSALEVITEQLAKGEKVTLTGFGTFEVRSRKAREGVNPQTRDKIQIPATKTPGFSASSTLKDRVKDEDA</sequence>
<evidence type="ECO:0000256" key="2">
    <source>
        <dbReference type="ARBA" id="ARBA00023125"/>
    </source>
</evidence>
<dbReference type="InterPro" id="IPR010992">
    <property type="entry name" value="IHF-like_DNA-bd_dom_sf"/>
</dbReference>
<dbReference type="AlphaFoldDB" id="A0A2A6RHK8"/>
<comment type="similarity">
    <text evidence="3">Belongs to the bacterial histone-like protein family.</text>
</comment>
<dbReference type="Pfam" id="PF00216">
    <property type="entry name" value="Bac_DNA_binding"/>
    <property type="match status" value="1"/>
</dbReference>
<evidence type="ECO:0000313" key="5">
    <source>
        <dbReference type="EMBL" id="PDW02358.1"/>
    </source>
</evidence>
<dbReference type="RefSeq" id="WP_097644819.1">
    <property type="nucleotide sequence ID" value="NZ_NQWI01000072.1"/>
</dbReference>
<dbReference type="SMART" id="SM00411">
    <property type="entry name" value="BHL"/>
    <property type="match status" value="1"/>
</dbReference>
<dbReference type="CDD" id="cd13831">
    <property type="entry name" value="HU"/>
    <property type="match status" value="1"/>
</dbReference>
<organism evidence="5 6">
    <name type="scientific">Candidatus Viridilinea mediisalina</name>
    <dbReference type="NCBI Taxonomy" id="2024553"/>
    <lineage>
        <taxon>Bacteria</taxon>
        <taxon>Bacillati</taxon>
        <taxon>Chloroflexota</taxon>
        <taxon>Chloroflexia</taxon>
        <taxon>Chloroflexales</taxon>
        <taxon>Chloroflexineae</taxon>
        <taxon>Oscillochloridaceae</taxon>
        <taxon>Candidatus Viridilinea</taxon>
    </lineage>
</organism>
<name>A0A2A6RHK8_9CHLR</name>
<dbReference type="PRINTS" id="PR01727">
    <property type="entry name" value="DNABINDINGHU"/>
</dbReference>
<keyword evidence="2" id="KW-0238">DNA-binding</keyword>
<dbReference type="PANTHER" id="PTHR33175:SF3">
    <property type="entry name" value="DNA-BINDING PROTEIN HU-BETA"/>
    <property type="match status" value="1"/>
</dbReference>
<dbReference type="Gene3D" id="4.10.520.10">
    <property type="entry name" value="IHF-like DNA-binding proteins"/>
    <property type="match status" value="1"/>
</dbReference>
<dbReference type="InterPro" id="IPR020816">
    <property type="entry name" value="Histone-like_DNA-bd_CS"/>
</dbReference>
<evidence type="ECO:0000313" key="6">
    <source>
        <dbReference type="Proteomes" id="UP000220527"/>
    </source>
</evidence>
<reference evidence="6" key="1">
    <citation type="submission" date="2017-08" db="EMBL/GenBank/DDBJ databases">
        <authorList>
            <person name="Grouzdev D.S."/>
            <person name="Gaisin V.A."/>
            <person name="Rysina M.S."/>
            <person name="Gorlenko V.M."/>
        </authorList>
    </citation>
    <scope>NUCLEOTIDE SEQUENCE [LARGE SCALE GENOMIC DNA]</scope>
    <source>
        <strain evidence="6">Kir15-3F</strain>
    </source>
</reference>
<proteinExistence type="inferred from homology"/>
<dbReference type="GO" id="GO:0030261">
    <property type="term" value="P:chromosome condensation"/>
    <property type="evidence" value="ECO:0007669"/>
    <property type="project" value="UniProtKB-KW"/>
</dbReference>
<evidence type="ECO:0000256" key="4">
    <source>
        <dbReference type="SAM" id="MobiDB-lite"/>
    </source>
</evidence>
<feature type="region of interest" description="Disordered" evidence="4">
    <location>
        <begin position="72"/>
        <end position="94"/>
    </location>
</feature>
<dbReference type="PROSITE" id="PS00045">
    <property type="entry name" value="HISTONE_LIKE"/>
    <property type="match status" value="1"/>
</dbReference>
<evidence type="ECO:0000256" key="1">
    <source>
        <dbReference type="ARBA" id="ARBA00023067"/>
    </source>
</evidence>
<protein>
    <submittedName>
        <fullName evidence="5">Integration host factor</fullName>
    </submittedName>
</protein>
<dbReference type="InterPro" id="IPR000119">
    <property type="entry name" value="Hist_DNA-bd"/>
</dbReference>
<feature type="compositionally biased region" description="Basic and acidic residues" evidence="4">
    <location>
        <begin position="85"/>
        <end position="94"/>
    </location>
</feature>
<evidence type="ECO:0000256" key="3">
    <source>
        <dbReference type="RuleBase" id="RU003939"/>
    </source>
</evidence>
<dbReference type="GO" id="GO:0030527">
    <property type="term" value="F:structural constituent of chromatin"/>
    <property type="evidence" value="ECO:0007669"/>
    <property type="project" value="InterPro"/>
</dbReference>
<dbReference type="GO" id="GO:0005829">
    <property type="term" value="C:cytosol"/>
    <property type="evidence" value="ECO:0007669"/>
    <property type="project" value="TreeGrafter"/>
</dbReference>
<comment type="caution">
    <text evidence="5">The sequence shown here is derived from an EMBL/GenBank/DDBJ whole genome shotgun (WGS) entry which is preliminary data.</text>
</comment>
<dbReference type="Proteomes" id="UP000220527">
    <property type="component" value="Unassembled WGS sequence"/>
</dbReference>
<keyword evidence="6" id="KW-1185">Reference proteome</keyword>
<dbReference type="EMBL" id="NQWI01000072">
    <property type="protein sequence ID" value="PDW02358.1"/>
    <property type="molecule type" value="Genomic_DNA"/>
</dbReference>
<gene>
    <name evidence="5" type="ORF">CJ255_14495</name>
</gene>
<dbReference type="GO" id="GO:0003677">
    <property type="term" value="F:DNA binding"/>
    <property type="evidence" value="ECO:0007669"/>
    <property type="project" value="UniProtKB-KW"/>
</dbReference>
<dbReference type="PANTHER" id="PTHR33175">
    <property type="entry name" value="DNA-BINDING PROTEIN HU"/>
    <property type="match status" value="1"/>
</dbReference>
<dbReference type="SUPFAM" id="SSF47729">
    <property type="entry name" value="IHF-like DNA-binding proteins"/>
    <property type="match status" value="1"/>
</dbReference>
<accession>A0A2A6RHK8</accession>
<dbReference type="OrthoDB" id="9799835at2"/>